<dbReference type="EC" id="2.7.13.3" evidence="3"/>
<evidence type="ECO:0000259" key="13">
    <source>
        <dbReference type="PROSITE" id="PS50885"/>
    </source>
</evidence>
<dbReference type="OrthoDB" id="9813151at2"/>
<reference evidence="15" key="1">
    <citation type="journal article" date="2013" name="Stand. Genomic Sci.">
        <title>Complete genome sequence of Coriobacterium glomerans type strain (PW2(T)) from the midgut of Pyrrhocoris apterus L. (red soldier bug).</title>
        <authorList>
            <person name="Stackebrandt E."/>
            <person name="Zeytun A."/>
            <person name="Lapidus A."/>
            <person name="Nolan M."/>
            <person name="Lucas S."/>
            <person name="Hammon N."/>
            <person name="Deshpande S."/>
            <person name="Cheng J.F."/>
            <person name="Tapia R."/>
            <person name="Goodwin L.A."/>
            <person name="Pitluck S."/>
            <person name="Liolios K."/>
            <person name="Pagani I."/>
            <person name="Ivanova N."/>
            <person name="Mavromatis K."/>
            <person name="Mikhailova N."/>
            <person name="Huntemann M."/>
            <person name="Pati A."/>
            <person name="Chen A."/>
            <person name="Palaniappan K."/>
            <person name="Chang Y.J."/>
            <person name="Land M."/>
            <person name="Hauser L."/>
            <person name="Rohde M."/>
            <person name="Pukall R."/>
            <person name="Goker M."/>
            <person name="Detter J.C."/>
            <person name="Woyke T."/>
            <person name="Bristow J."/>
            <person name="Eisen J.A."/>
            <person name="Markowitz V."/>
            <person name="Hugenholtz P."/>
            <person name="Kyrpides N.C."/>
            <person name="Klenk H.P."/>
        </authorList>
    </citation>
    <scope>NUCLEOTIDE SEQUENCE</scope>
    <source>
        <strain evidence="15">ATCC 49209 / DSM 20642 / JCM 10262 / PW2</strain>
    </source>
</reference>
<dbReference type="GO" id="GO:0000155">
    <property type="term" value="F:phosphorelay sensor kinase activity"/>
    <property type="evidence" value="ECO:0007669"/>
    <property type="project" value="InterPro"/>
</dbReference>
<evidence type="ECO:0000256" key="1">
    <source>
        <dbReference type="ARBA" id="ARBA00000085"/>
    </source>
</evidence>
<dbReference type="GO" id="GO:0005886">
    <property type="term" value="C:plasma membrane"/>
    <property type="evidence" value="ECO:0007669"/>
    <property type="project" value="UniProtKB-SubCell"/>
</dbReference>
<dbReference type="SMART" id="SM00304">
    <property type="entry name" value="HAMP"/>
    <property type="match status" value="1"/>
</dbReference>
<feature type="domain" description="HAMP" evidence="13">
    <location>
        <begin position="105"/>
        <end position="158"/>
    </location>
</feature>
<dbReference type="HOGENOM" id="CLU_000445_89_3_11"/>
<dbReference type="InterPro" id="IPR005467">
    <property type="entry name" value="His_kinase_dom"/>
</dbReference>
<dbReference type="Pfam" id="PF00512">
    <property type="entry name" value="HisKA"/>
    <property type="match status" value="1"/>
</dbReference>
<dbReference type="SUPFAM" id="SSF55874">
    <property type="entry name" value="ATPase domain of HSP90 chaperone/DNA topoisomerase II/histidine kinase"/>
    <property type="match status" value="1"/>
</dbReference>
<dbReference type="AlphaFoldDB" id="F2N911"/>
<dbReference type="RefSeq" id="WP_013709353.1">
    <property type="nucleotide sequence ID" value="NC_015389.1"/>
</dbReference>
<dbReference type="PANTHER" id="PTHR45436">
    <property type="entry name" value="SENSOR HISTIDINE KINASE YKOH"/>
    <property type="match status" value="1"/>
</dbReference>
<dbReference type="SUPFAM" id="SSF158472">
    <property type="entry name" value="HAMP domain-like"/>
    <property type="match status" value="1"/>
</dbReference>
<evidence type="ECO:0000256" key="7">
    <source>
        <dbReference type="ARBA" id="ARBA00022777"/>
    </source>
</evidence>
<dbReference type="InterPro" id="IPR004358">
    <property type="entry name" value="Sig_transdc_His_kin-like_C"/>
</dbReference>
<dbReference type="PRINTS" id="PR00344">
    <property type="entry name" value="BCTRLSENSOR"/>
</dbReference>
<dbReference type="CDD" id="cd00075">
    <property type="entry name" value="HATPase"/>
    <property type="match status" value="1"/>
</dbReference>
<dbReference type="PROSITE" id="PS50885">
    <property type="entry name" value="HAMP"/>
    <property type="match status" value="1"/>
</dbReference>
<protein>
    <recommendedName>
        <fullName evidence="3">histidine kinase</fullName>
        <ecNumber evidence="3">2.7.13.3</ecNumber>
    </recommendedName>
</protein>
<dbReference type="KEGG" id="cgo:Corgl_1512"/>
<sequence length="400" mass="43235">MRSIPLRVRLTLVSTGLILILSISLCALLNRSANAMADTIEATPTLEIGGGISSAESGTRSFSLREPPHQPRTSVDARRTYLLDSLGYLAVTVLAGFGLIWVLTGRAMRPLRELSEHMATRTAWNLCERAEIPPGRDEVASLAVSFNKMSEKLEEAFVAQKRFSQSAAHELRTPLAVLKTRLEVFRKRSSRTPAEQEALLETFSCQIDRLSRIVGDLLDLANMNEMTLHEHIYIESMIDNVCAELEDKARERGVRLVRMQHADTPSITVTGNAALLQRALADLVENAIDHGGHGIDVELSAAASDDEVSISVADHGAGIEDARKDLVFDAFYRADSSRSSSQGNVGLGLAIVRAIAEGHGGRVSLEDNPGGGCVFTLTIPLVAATRARTEDAACGTRGPD</sequence>
<evidence type="ECO:0000256" key="9">
    <source>
        <dbReference type="ARBA" id="ARBA00023012"/>
    </source>
</evidence>
<dbReference type="PROSITE" id="PS50109">
    <property type="entry name" value="HIS_KIN"/>
    <property type="match status" value="1"/>
</dbReference>
<feature type="transmembrane region" description="Helical" evidence="11">
    <location>
        <begin position="86"/>
        <end position="104"/>
    </location>
</feature>
<dbReference type="InterPro" id="IPR003661">
    <property type="entry name" value="HisK_dim/P_dom"/>
</dbReference>
<dbReference type="Gene3D" id="3.30.565.10">
    <property type="entry name" value="Histidine kinase-like ATPase, C-terminal domain"/>
    <property type="match status" value="1"/>
</dbReference>
<keyword evidence="8 11" id="KW-1133">Transmembrane helix</keyword>
<keyword evidence="4" id="KW-0597">Phosphoprotein</keyword>
<evidence type="ECO:0000256" key="2">
    <source>
        <dbReference type="ARBA" id="ARBA00004236"/>
    </source>
</evidence>
<proteinExistence type="predicted"/>
<evidence type="ECO:0000313" key="14">
    <source>
        <dbReference type="EMBL" id="AEB07611.1"/>
    </source>
</evidence>
<evidence type="ECO:0000256" key="6">
    <source>
        <dbReference type="ARBA" id="ARBA00022692"/>
    </source>
</evidence>
<dbReference type="InterPro" id="IPR036890">
    <property type="entry name" value="HATPase_C_sf"/>
</dbReference>
<dbReference type="SMART" id="SM00387">
    <property type="entry name" value="HATPase_c"/>
    <property type="match status" value="1"/>
</dbReference>
<evidence type="ECO:0000256" key="5">
    <source>
        <dbReference type="ARBA" id="ARBA00022679"/>
    </source>
</evidence>
<evidence type="ECO:0000256" key="4">
    <source>
        <dbReference type="ARBA" id="ARBA00022553"/>
    </source>
</evidence>
<keyword evidence="15" id="KW-1185">Reference proteome</keyword>
<keyword evidence="9" id="KW-0902">Two-component regulatory system</keyword>
<evidence type="ECO:0000256" key="10">
    <source>
        <dbReference type="ARBA" id="ARBA00023136"/>
    </source>
</evidence>
<dbReference type="STRING" id="700015.Corgl_1512"/>
<keyword evidence="7 14" id="KW-0418">Kinase</keyword>
<dbReference type="EMBL" id="CP002628">
    <property type="protein sequence ID" value="AEB07611.1"/>
    <property type="molecule type" value="Genomic_DNA"/>
</dbReference>
<evidence type="ECO:0000256" key="8">
    <source>
        <dbReference type="ARBA" id="ARBA00022989"/>
    </source>
</evidence>
<dbReference type="Pfam" id="PF02518">
    <property type="entry name" value="HATPase_c"/>
    <property type="match status" value="1"/>
</dbReference>
<keyword evidence="10 11" id="KW-0472">Membrane</keyword>
<dbReference type="InterPro" id="IPR003660">
    <property type="entry name" value="HAMP_dom"/>
</dbReference>
<dbReference type="FunFam" id="3.30.565.10:FF:000006">
    <property type="entry name" value="Sensor histidine kinase WalK"/>
    <property type="match status" value="1"/>
</dbReference>
<dbReference type="InterPro" id="IPR036097">
    <property type="entry name" value="HisK_dim/P_sf"/>
</dbReference>
<dbReference type="SUPFAM" id="SSF47384">
    <property type="entry name" value="Homodimeric domain of signal transducing histidine kinase"/>
    <property type="match status" value="1"/>
</dbReference>
<dbReference type="Pfam" id="PF00672">
    <property type="entry name" value="HAMP"/>
    <property type="match status" value="1"/>
</dbReference>
<name>F2N911_CORGP</name>
<dbReference type="CDD" id="cd00082">
    <property type="entry name" value="HisKA"/>
    <property type="match status" value="1"/>
</dbReference>
<keyword evidence="5" id="KW-0808">Transferase</keyword>
<comment type="subcellular location">
    <subcellularLocation>
        <location evidence="2">Cell membrane</location>
    </subcellularLocation>
</comment>
<dbReference type="SMART" id="SM00388">
    <property type="entry name" value="HisKA"/>
    <property type="match status" value="1"/>
</dbReference>
<feature type="domain" description="Histidine kinase" evidence="12">
    <location>
        <begin position="166"/>
        <end position="383"/>
    </location>
</feature>
<gene>
    <name evidence="14" type="ordered locus">Corgl_1512</name>
</gene>
<dbReference type="CDD" id="cd06225">
    <property type="entry name" value="HAMP"/>
    <property type="match status" value="1"/>
</dbReference>
<dbReference type="eggNOG" id="COG2205">
    <property type="taxonomic scope" value="Bacteria"/>
</dbReference>
<evidence type="ECO:0000259" key="12">
    <source>
        <dbReference type="PROSITE" id="PS50109"/>
    </source>
</evidence>
<evidence type="ECO:0000313" key="15">
    <source>
        <dbReference type="Proteomes" id="UP000006851"/>
    </source>
</evidence>
<dbReference type="Proteomes" id="UP000006851">
    <property type="component" value="Chromosome"/>
</dbReference>
<accession>F2N911</accession>
<dbReference type="Gene3D" id="6.10.340.10">
    <property type="match status" value="1"/>
</dbReference>
<organism evidence="14 15">
    <name type="scientific">Coriobacterium glomerans (strain ATCC 49209 / DSM 20642 / JCM 10262 / PW2)</name>
    <dbReference type="NCBI Taxonomy" id="700015"/>
    <lineage>
        <taxon>Bacteria</taxon>
        <taxon>Bacillati</taxon>
        <taxon>Actinomycetota</taxon>
        <taxon>Coriobacteriia</taxon>
        <taxon>Coriobacteriales</taxon>
        <taxon>Coriobacteriaceae</taxon>
        <taxon>Coriobacterium</taxon>
    </lineage>
</organism>
<dbReference type="InterPro" id="IPR003594">
    <property type="entry name" value="HATPase_dom"/>
</dbReference>
<evidence type="ECO:0000256" key="11">
    <source>
        <dbReference type="SAM" id="Phobius"/>
    </source>
</evidence>
<dbReference type="PANTHER" id="PTHR45436:SF5">
    <property type="entry name" value="SENSOR HISTIDINE KINASE TRCS"/>
    <property type="match status" value="1"/>
</dbReference>
<dbReference type="Gene3D" id="1.10.287.130">
    <property type="match status" value="1"/>
</dbReference>
<keyword evidence="6 11" id="KW-0812">Transmembrane</keyword>
<dbReference type="InterPro" id="IPR050428">
    <property type="entry name" value="TCS_sensor_his_kinase"/>
</dbReference>
<comment type="catalytic activity">
    <reaction evidence="1">
        <text>ATP + protein L-histidine = ADP + protein N-phospho-L-histidine.</text>
        <dbReference type="EC" id="2.7.13.3"/>
    </reaction>
</comment>
<evidence type="ECO:0000256" key="3">
    <source>
        <dbReference type="ARBA" id="ARBA00012438"/>
    </source>
</evidence>